<evidence type="ECO:0000313" key="4">
    <source>
        <dbReference type="EMBL" id="CAB4199752.1"/>
    </source>
</evidence>
<evidence type="ECO:0000313" key="3">
    <source>
        <dbReference type="EMBL" id="CAB4184060.1"/>
    </source>
</evidence>
<dbReference type="EMBL" id="LR797296">
    <property type="protein sequence ID" value="CAB4199752.1"/>
    <property type="molecule type" value="Genomic_DNA"/>
</dbReference>
<evidence type="ECO:0000313" key="1">
    <source>
        <dbReference type="EMBL" id="CAB4168837.1"/>
    </source>
</evidence>
<protein>
    <submittedName>
        <fullName evidence="2">Uncharacterized protein</fullName>
    </submittedName>
</protein>
<accession>A0A6J5PKG5</accession>
<name>A0A6J5PKG5_9CAUD</name>
<dbReference type="EMBL" id="LR797055">
    <property type="protein sequence ID" value="CAB4184060.1"/>
    <property type="molecule type" value="Genomic_DNA"/>
</dbReference>
<dbReference type="EMBL" id="LR797407">
    <property type="protein sequence ID" value="CAB4214102.1"/>
    <property type="molecule type" value="Genomic_DNA"/>
</dbReference>
<dbReference type="EMBL" id="LR798391">
    <property type="protein sequence ID" value="CAB5228824.1"/>
    <property type="molecule type" value="Genomic_DNA"/>
</dbReference>
<reference evidence="2" key="1">
    <citation type="submission" date="2020-05" db="EMBL/GenBank/DDBJ databases">
        <authorList>
            <person name="Chiriac C."/>
            <person name="Salcher M."/>
            <person name="Ghai R."/>
            <person name="Kavagutti S V."/>
        </authorList>
    </citation>
    <scope>NUCLEOTIDE SEQUENCE</scope>
</reference>
<evidence type="ECO:0000313" key="6">
    <source>
        <dbReference type="EMBL" id="CAB5228824.1"/>
    </source>
</evidence>
<evidence type="ECO:0000313" key="2">
    <source>
        <dbReference type="EMBL" id="CAB4172043.1"/>
    </source>
</evidence>
<dbReference type="EMBL" id="LR796872">
    <property type="protein sequence ID" value="CAB4172043.1"/>
    <property type="molecule type" value="Genomic_DNA"/>
</dbReference>
<dbReference type="EMBL" id="LR796834">
    <property type="protein sequence ID" value="CAB4168837.1"/>
    <property type="molecule type" value="Genomic_DNA"/>
</dbReference>
<sequence length="54" mass="6162">MSSTLPPTTWSEEDTVAWENMDTPTKREFVLSSAMGAFRIKPSEWLNNKQGETK</sequence>
<organism evidence="2">
    <name type="scientific">uncultured Caudovirales phage</name>
    <dbReference type="NCBI Taxonomy" id="2100421"/>
    <lineage>
        <taxon>Viruses</taxon>
        <taxon>Duplodnaviria</taxon>
        <taxon>Heunggongvirae</taxon>
        <taxon>Uroviricota</taxon>
        <taxon>Caudoviricetes</taxon>
        <taxon>Peduoviridae</taxon>
        <taxon>Maltschvirus</taxon>
        <taxon>Maltschvirus maltsch</taxon>
    </lineage>
</organism>
<gene>
    <name evidence="3" type="ORF">UFOVP1098_30</name>
    <name evidence="4" type="ORF">UFOVP1353_3</name>
    <name evidence="5" type="ORF">UFOVP1458_15</name>
    <name evidence="6" type="ORF">UFOVP1546_53</name>
    <name evidence="1" type="ORF">UFOVP578_12</name>
    <name evidence="2" type="ORF">UFOVP928_41</name>
</gene>
<proteinExistence type="predicted"/>
<evidence type="ECO:0000313" key="5">
    <source>
        <dbReference type="EMBL" id="CAB4214102.1"/>
    </source>
</evidence>